<accession>A0ACB9J0H2</accession>
<organism evidence="1 2">
    <name type="scientific">Smallanthus sonchifolius</name>
    <dbReference type="NCBI Taxonomy" id="185202"/>
    <lineage>
        <taxon>Eukaryota</taxon>
        <taxon>Viridiplantae</taxon>
        <taxon>Streptophyta</taxon>
        <taxon>Embryophyta</taxon>
        <taxon>Tracheophyta</taxon>
        <taxon>Spermatophyta</taxon>
        <taxon>Magnoliopsida</taxon>
        <taxon>eudicotyledons</taxon>
        <taxon>Gunneridae</taxon>
        <taxon>Pentapetalae</taxon>
        <taxon>asterids</taxon>
        <taxon>campanulids</taxon>
        <taxon>Asterales</taxon>
        <taxon>Asteraceae</taxon>
        <taxon>Asteroideae</taxon>
        <taxon>Heliantheae alliance</taxon>
        <taxon>Millerieae</taxon>
        <taxon>Smallanthus</taxon>
    </lineage>
</organism>
<keyword evidence="2" id="KW-1185">Reference proteome</keyword>
<proteinExistence type="predicted"/>
<protein>
    <submittedName>
        <fullName evidence="1">Uncharacterized protein</fullName>
    </submittedName>
</protein>
<evidence type="ECO:0000313" key="1">
    <source>
        <dbReference type="EMBL" id="KAI3812757.1"/>
    </source>
</evidence>
<reference evidence="1 2" key="2">
    <citation type="journal article" date="2022" name="Mol. Ecol. Resour.">
        <title>The genomes of chicory, endive, great burdock and yacon provide insights into Asteraceae paleo-polyploidization history and plant inulin production.</title>
        <authorList>
            <person name="Fan W."/>
            <person name="Wang S."/>
            <person name="Wang H."/>
            <person name="Wang A."/>
            <person name="Jiang F."/>
            <person name="Liu H."/>
            <person name="Zhao H."/>
            <person name="Xu D."/>
            <person name="Zhang Y."/>
        </authorList>
    </citation>
    <scope>NUCLEOTIDE SEQUENCE [LARGE SCALE GENOMIC DNA]</scope>
    <source>
        <strain evidence="2">cv. Yunnan</strain>
        <tissue evidence="1">Leaves</tissue>
    </source>
</reference>
<sequence length="371" mass="41726">MSECRSDQAVGFASHSFAFETLSWWENVKKAKSERDIDRMKGDDMKALVIQKFCPQNEIDKMEEAFVELKAGSMTHRQFTSKFNELTQLVPHMVNSKERRIKCYIQKLLPRVRTIINANASRDFDSVVAMSGKIFDDKAAEGTTPTETQKKWSSTTKHSGGDWSASKSKNPRVEEKTICNKCGKAHLGECKYGLNMCYRCGKTGHISRECTNALSSVNYGKCHNCGESGHFSKDYRKPRTSNNEKAKEAGKGGARTRAYALTQEEARGDPNVVSGTFILNHTFVSVLFDSGASKSFISFSFCKRLKYKMFNVETAVGRNTKVVELVDDLTIKIEGQRFPVKLFVIELGGFDVVLGMDWLATNEARMCVNER</sequence>
<dbReference type="EMBL" id="CM042023">
    <property type="protein sequence ID" value="KAI3812757.1"/>
    <property type="molecule type" value="Genomic_DNA"/>
</dbReference>
<reference evidence="2" key="1">
    <citation type="journal article" date="2022" name="Mol. Ecol. Resour.">
        <title>The genomes of chicory, endive, great burdock and yacon provide insights into Asteraceae palaeo-polyploidization history and plant inulin production.</title>
        <authorList>
            <person name="Fan W."/>
            <person name="Wang S."/>
            <person name="Wang H."/>
            <person name="Wang A."/>
            <person name="Jiang F."/>
            <person name="Liu H."/>
            <person name="Zhao H."/>
            <person name="Xu D."/>
            <person name="Zhang Y."/>
        </authorList>
    </citation>
    <scope>NUCLEOTIDE SEQUENCE [LARGE SCALE GENOMIC DNA]</scope>
    <source>
        <strain evidence="2">cv. Yunnan</strain>
    </source>
</reference>
<evidence type="ECO:0000313" key="2">
    <source>
        <dbReference type="Proteomes" id="UP001056120"/>
    </source>
</evidence>
<dbReference type="Proteomes" id="UP001056120">
    <property type="component" value="Linkage Group LG06"/>
</dbReference>
<gene>
    <name evidence="1" type="ORF">L1987_17469</name>
</gene>
<name>A0ACB9J0H2_9ASTR</name>
<comment type="caution">
    <text evidence="1">The sequence shown here is derived from an EMBL/GenBank/DDBJ whole genome shotgun (WGS) entry which is preliminary data.</text>
</comment>